<dbReference type="Proteomes" id="UP000075880">
    <property type="component" value="Unassembled WGS sequence"/>
</dbReference>
<dbReference type="EnsemblMetazoa" id="ENSAATROPT016799">
    <property type="protein sequence ID" value="ENSAATROPP014786"/>
    <property type="gene ID" value="ENSAATROPG013754"/>
</dbReference>
<accession>A0AAG5DUK8</accession>
<name>A0AAG5DUK8_ANOAO</name>
<dbReference type="AlphaFoldDB" id="A0AAG5DUK8"/>
<protein>
    <submittedName>
        <fullName evidence="1">Uncharacterized protein</fullName>
    </submittedName>
</protein>
<sequence length="227" mass="25995">MPNEFAKLHLKFCCGSVRICNVFTGRSLCCAVYSDGRNGKILDALFKHHLTNSHLLAQRVNLTMFSNCRDVKLQYEEMPISLVSVRYDRDGDGVCNTLHAEYEVKKTSEEVGWELIITSYNCDLQNSVICLDNPKEYIEPMHCDRFHSDDSGPWFMIADAMTNGDRCGRETGRFNLDAAVLKIKYLEQYLAMGKGTYRVRMLFHIPGTDLETLNMRGCCEMDFDIID</sequence>
<proteinExistence type="predicted"/>
<evidence type="ECO:0000313" key="2">
    <source>
        <dbReference type="Proteomes" id="UP000075880"/>
    </source>
</evidence>
<reference evidence="1" key="1">
    <citation type="submission" date="2024-04" db="UniProtKB">
        <authorList>
            <consortium name="EnsemblMetazoa"/>
        </authorList>
    </citation>
    <scope>IDENTIFICATION</scope>
    <source>
        <strain evidence="1">EBRO</strain>
    </source>
</reference>
<evidence type="ECO:0000313" key="1">
    <source>
        <dbReference type="EnsemblMetazoa" id="ENSAATROPP014786"/>
    </source>
</evidence>
<keyword evidence="2" id="KW-1185">Reference proteome</keyword>
<organism evidence="1 2">
    <name type="scientific">Anopheles atroparvus</name>
    <name type="common">European mosquito</name>
    <dbReference type="NCBI Taxonomy" id="41427"/>
    <lineage>
        <taxon>Eukaryota</taxon>
        <taxon>Metazoa</taxon>
        <taxon>Ecdysozoa</taxon>
        <taxon>Arthropoda</taxon>
        <taxon>Hexapoda</taxon>
        <taxon>Insecta</taxon>
        <taxon>Pterygota</taxon>
        <taxon>Neoptera</taxon>
        <taxon>Endopterygota</taxon>
        <taxon>Diptera</taxon>
        <taxon>Nematocera</taxon>
        <taxon>Culicoidea</taxon>
        <taxon>Culicidae</taxon>
        <taxon>Anophelinae</taxon>
        <taxon>Anopheles</taxon>
    </lineage>
</organism>